<keyword evidence="1" id="KW-1133">Transmembrane helix</keyword>
<reference evidence="2 3" key="1">
    <citation type="submission" date="2018-06" db="EMBL/GenBank/DDBJ databases">
        <authorList>
            <consortium name="Pathogen Informatics"/>
            <person name="Doyle S."/>
        </authorList>
    </citation>
    <scope>NUCLEOTIDE SEQUENCE [LARGE SCALE GENOMIC DNA]</scope>
    <source>
        <strain evidence="2 3">NCTC9426</strain>
    </source>
</reference>
<keyword evidence="1" id="KW-0472">Membrane</keyword>
<dbReference type="EMBL" id="UGPZ01000002">
    <property type="protein sequence ID" value="STY90910.1"/>
    <property type="molecule type" value="Genomic_DNA"/>
</dbReference>
<feature type="transmembrane region" description="Helical" evidence="1">
    <location>
        <begin position="77"/>
        <end position="102"/>
    </location>
</feature>
<sequence>MLSRYTVFFVACALPLLSAHQIAPSMAHELDFWLLWMIAMLVVGLPVLFAELALSARSGDGVWLGMQKLTREADAKMTWRAFAGLSVLVSLLISATMTARIGAGLHQHLPQLNLSVPSVGLSAGAMIVALILSLLKTRLLGVGVIIVIIGGLISLFDGGLASGVSVPTITSVSLSEWAKAVSLALLSVGVGTGLYWFLGVDMTRQVMDKNNKKPLSGLILPIWLTQLVFGAFALMVGSAFVTPTSFAVTSVGMLFIASFLVYYAISQLKIRFGLIKGVSAGIVLAMLLSTLPANIALMALVVISLLTVVILAVFSGFVMKISHLRKTFNFKSEGRYNIWRVLVRIGVPLAIIIALIGWVGQWLQ</sequence>
<dbReference type="AlphaFoldDB" id="A0A378PRM3"/>
<evidence type="ECO:0000256" key="1">
    <source>
        <dbReference type="SAM" id="Phobius"/>
    </source>
</evidence>
<feature type="transmembrane region" description="Helical" evidence="1">
    <location>
        <begin position="338"/>
        <end position="359"/>
    </location>
</feature>
<feature type="transmembrane region" description="Helical" evidence="1">
    <location>
        <begin position="295"/>
        <end position="318"/>
    </location>
</feature>
<feature type="transmembrane region" description="Helical" evidence="1">
    <location>
        <begin position="180"/>
        <end position="198"/>
    </location>
</feature>
<feature type="transmembrane region" description="Helical" evidence="1">
    <location>
        <begin position="272"/>
        <end position="289"/>
    </location>
</feature>
<dbReference type="SUPFAM" id="SSF161070">
    <property type="entry name" value="SNF-like"/>
    <property type="match status" value="1"/>
</dbReference>
<dbReference type="RefSeq" id="WP_115369368.1">
    <property type="nucleotide sequence ID" value="NZ_UGPZ01000002.1"/>
</dbReference>
<gene>
    <name evidence="2" type="ORF">NCTC9426_00942</name>
</gene>
<feature type="transmembrane region" description="Helical" evidence="1">
    <location>
        <begin position="246"/>
        <end position="265"/>
    </location>
</feature>
<evidence type="ECO:0000313" key="2">
    <source>
        <dbReference type="EMBL" id="STY90910.1"/>
    </source>
</evidence>
<protein>
    <submittedName>
        <fullName evidence="2">Uncharacterized protein</fullName>
    </submittedName>
</protein>
<name>A0A378PRM3_MORBO</name>
<keyword evidence="1" id="KW-0812">Transmembrane</keyword>
<dbReference type="Proteomes" id="UP000254133">
    <property type="component" value="Unassembled WGS sequence"/>
</dbReference>
<accession>A0A378PRM3</accession>
<organism evidence="2 3">
    <name type="scientific">Moraxella bovis</name>
    <dbReference type="NCBI Taxonomy" id="476"/>
    <lineage>
        <taxon>Bacteria</taxon>
        <taxon>Pseudomonadati</taxon>
        <taxon>Pseudomonadota</taxon>
        <taxon>Gammaproteobacteria</taxon>
        <taxon>Moraxellales</taxon>
        <taxon>Moraxellaceae</taxon>
        <taxon>Moraxella</taxon>
    </lineage>
</organism>
<proteinExistence type="predicted"/>
<feature type="transmembrane region" description="Helical" evidence="1">
    <location>
        <begin position="114"/>
        <end position="132"/>
    </location>
</feature>
<feature type="transmembrane region" description="Helical" evidence="1">
    <location>
        <begin position="37"/>
        <end position="56"/>
    </location>
</feature>
<feature type="transmembrane region" description="Helical" evidence="1">
    <location>
        <begin position="139"/>
        <end position="160"/>
    </location>
</feature>
<feature type="transmembrane region" description="Helical" evidence="1">
    <location>
        <begin position="218"/>
        <end position="240"/>
    </location>
</feature>
<evidence type="ECO:0000313" key="3">
    <source>
        <dbReference type="Proteomes" id="UP000254133"/>
    </source>
</evidence>
<dbReference type="InterPro" id="IPR037272">
    <property type="entry name" value="SNS_sf"/>
</dbReference>